<proteinExistence type="predicted"/>
<sequence length="71" mass="7953">MVDPNGELSEGNGVPEAFTHGSESDAAECVRAAKVYLAVRRRWRSDAHIKRAVRMLGRRTADGWTMLRLAR</sequence>
<feature type="region of interest" description="Disordered" evidence="1">
    <location>
        <begin position="1"/>
        <end position="23"/>
    </location>
</feature>
<keyword evidence="3" id="KW-1185">Reference proteome</keyword>
<dbReference type="EMBL" id="CP024923">
    <property type="protein sequence ID" value="ATY32532.1"/>
    <property type="molecule type" value="Genomic_DNA"/>
</dbReference>
<dbReference type="KEGG" id="sphc:CVN68_11565"/>
<organism evidence="2 3">
    <name type="scientific">Sphingomonas psychrotolerans</name>
    <dbReference type="NCBI Taxonomy" id="1327635"/>
    <lineage>
        <taxon>Bacteria</taxon>
        <taxon>Pseudomonadati</taxon>
        <taxon>Pseudomonadota</taxon>
        <taxon>Alphaproteobacteria</taxon>
        <taxon>Sphingomonadales</taxon>
        <taxon>Sphingomonadaceae</taxon>
        <taxon>Sphingomonas</taxon>
    </lineage>
</organism>
<accession>A0A2K8MF68</accession>
<protein>
    <submittedName>
        <fullName evidence="2">Uncharacterized protein</fullName>
    </submittedName>
</protein>
<reference evidence="2 3" key="1">
    <citation type="submission" date="2017-11" db="EMBL/GenBank/DDBJ databases">
        <title>Complete genome sequence of Sphingomonas sp. Strain Cra20, a psychrotolerant potential plant growth promoting rhizobacteria.</title>
        <authorList>
            <person name="Luo Y."/>
        </authorList>
    </citation>
    <scope>NUCLEOTIDE SEQUENCE [LARGE SCALE GENOMIC DNA]</scope>
    <source>
        <strain evidence="2 3">Cra20</strain>
    </source>
</reference>
<evidence type="ECO:0000313" key="3">
    <source>
        <dbReference type="Proteomes" id="UP000229081"/>
    </source>
</evidence>
<evidence type="ECO:0000256" key="1">
    <source>
        <dbReference type="SAM" id="MobiDB-lite"/>
    </source>
</evidence>
<dbReference type="Proteomes" id="UP000229081">
    <property type="component" value="Chromosome"/>
</dbReference>
<name>A0A2K8MF68_9SPHN</name>
<evidence type="ECO:0000313" key="2">
    <source>
        <dbReference type="EMBL" id="ATY32532.1"/>
    </source>
</evidence>
<dbReference type="AlphaFoldDB" id="A0A2K8MF68"/>
<gene>
    <name evidence="2" type="ORF">CVN68_11565</name>
</gene>